<dbReference type="InterPro" id="IPR051158">
    <property type="entry name" value="Metallophosphoesterase_sf"/>
</dbReference>
<dbReference type="InterPro" id="IPR004843">
    <property type="entry name" value="Calcineurin-like_PHP"/>
</dbReference>
<protein>
    <submittedName>
        <fullName evidence="3">Metallophosphoesterase</fullName>
    </submittedName>
</protein>
<dbReference type="Gene3D" id="3.60.21.10">
    <property type="match status" value="1"/>
</dbReference>
<dbReference type="PANTHER" id="PTHR31302:SF22">
    <property type="entry name" value="PHOSPHOESTERASE"/>
    <property type="match status" value="1"/>
</dbReference>
<name>E8R0Z1_ISOPI</name>
<dbReference type="PANTHER" id="PTHR31302">
    <property type="entry name" value="TRANSMEMBRANE PROTEIN WITH METALLOPHOSPHOESTERASE DOMAIN-RELATED"/>
    <property type="match status" value="1"/>
</dbReference>
<dbReference type="Proteomes" id="UP000008631">
    <property type="component" value="Chromosome"/>
</dbReference>
<organism evidence="3 4">
    <name type="scientific">Isosphaera pallida (strain ATCC 43644 / DSM 9630 / IS1B)</name>
    <dbReference type="NCBI Taxonomy" id="575540"/>
    <lineage>
        <taxon>Bacteria</taxon>
        <taxon>Pseudomonadati</taxon>
        <taxon>Planctomycetota</taxon>
        <taxon>Planctomycetia</taxon>
        <taxon>Isosphaerales</taxon>
        <taxon>Isosphaeraceae</taxon>
        <taxon>Isosphaera</taxon>
    </lineage>
</organism>
<keyword evidence="4" id="KW-1185">Reference proteome</keyword>
<gene>
    <name evidence="3" type="ordered locus">Isop_1754</name>
</gene>
<evidence type="ECO:0000313" key="3">
    <source>
        <dbReference type="EMBL" id="ADV62337.1"/>
    </source>
</evidence>
<feature type="compositionally biased region" description="Polar residues" evidence="1">
    <location>
        <begin position="1"/>
        <end position="10"/>
    </location>
</feature>
<sequence>MTMDPSTSHRSSCEDPHPVNRAFPPRRKLQRDAETPARRVWAISDLHLAQAGGGNRDYESRRPDHLKRIGDQWRAVVQPSDLVLLPGDVSMAKTHREVQPDLRWLAGLPGRKVLSPGNHDRWFSSAAAIKSMLRTDQWAVHATAVQVGGVIVCGARSAPVPPEDPSDPSNWSAVTCRRLAELETALEQAQRLRGDHPDAPIVALWHHPPFDLHRRPGPWVEAMERAGIDWCLYGHLHTEGQWQAAPGGRIGTIRYACVAADALGFRPLKLWDWETTRPHPNPAPAQ</sequence>
<dbReference type="InParanoid" id="E8R0Z1"/>
<dbReference type="GO" id="GO:0016787">
    <property type="term" value="F:hydrolase activity"/>
    <property type="evidence" value="ECO:0007669"/>
    <property type="project" value="InterPro"/>
</dbReference>
<dbReference type="EMBL" id="CP002353">
    <property type="protein sequence ID" value="ADV62337.1"/>
    <property type="molecule type" value="Genomic_DNA"/>
</dbReference>
<reference key="1">
    <citation type="submission" date="2010-11" db="EMBL/GenBank/DDBJ databases">
        <title>The complete sequence of chromosome of Isophaera pallida ATCC 43644.</title>
        <authorList>
            <consortium name="US DOE Joint Genome Institute (JGI-PGF)"/>
            <person name="Lucas S."/>
            <person name="Copeland A."/>
            <person name="Lapidus A."/>
            <person name="Bruce D."/>
            <person name="Goodwin L."/>
            <person name="Pitluck S."/>
            <person name="Kyrpides N."/>
            <person name="Mavromatis K."/>
            <person name="Pagani I."/>
            <person name="Ivanova N."/>
            <person name="Saunders E."/>
            <person name="Brettin T."/>
            <person name="Detter J.C."/>
            <person name="Han C."/>
            <person name="Tapia R."/>
            <person name="Land M."/>
            <person name="Hauser L."/>
            <person name="Markowitz V."/>
            <person name="Cheng J.-F."/>
            <person name="Hugenholtz P."/>
            <person name="Woyke T."/>
            <person name="Wu D."/>
            <person name="Eisen J.A."/>
        </authorList>
    </citation>
    <scope>NUCLEOTIDE SEQUENCE</scope>
    <source>
        <strain>ATCC 43644</strain>
    </source>
</reference>
<feature type="region of interest" description="Disordered" evidence="1">
    <location>
        <begin position="1"/>
        <end position="34"/>
    </location>
</feature>
<dbReference type="Pfam" id="PF00149">
    <property type="entry name" value="Metallophos"/>
    <property type="match status" value="1"/>
</dbReference>
<evidence type="ECO:0000256" key="1">
    <source>
        <dbReference type="SAM" id="MobiDB-lite"/>
    </source>
</evidence>
<dbReference type="AlphaFoldDB" id="E8R0Z1"/>
<evidence type="ECO:0000259" key="2">
    <source>
        <dbReference type="Pfam" id="PF00149"/>
    </source>
</evidence>
<dbReference type="HOGENOM" id="CLU_1183887_0_0_0"/>
<evidence type="ECO:0000313" key="4">
    <source>
        <dbReference type="Proteomes" id="UP000008631"/>
    </source>
</evidence>
<dbReference type="eggNOG" id="COG1768">
    <property type="taxonomic scope" value="Bacteria"/>
</dbReference>
<dbReference type="InterPro" id="IPR029052">
    <property type="entry name" value="Metallo-depent_PP-like"/>
</dbReference>
<reference evidence="3 4" key="2">
    <citation type="journal article" date="2011" name="Stand. Genomic Sci.">
        <title>Complete genome sequence of Isosphaera pallida type strain (IS1B).</title>
        <authorList>
            <consortium name="US DOE Joint Genome Institute (JGI-PGF)"/>
            <person name="Goker M."/>
            <person name="Cleland D."/>
            <person name="Saunders E."/>
            <person name="Lapidus A."/>
            <person name="Nolan M."/>
            <person name="Lucas S."/>
            <person name="Hammon N."/>
            <person name="Deshpande S."/>
            <person name="Cheng J.F."/>
            <person name="Tapia R."/>
            <person name="Han C."/>
            <person name="Goodwin L."/>
            <person name="Pitluck S."/>
            <person name="Liolios K."/>
            <person name="Pagani I."/>
            <person name="Ivanova N."/>
            <person name="Mavromatis K."/>
            <person name="Pati A."/>
            <person name="Chen A."/>
            <person name="Palaniappan K."/>
            <person name="Land M."/>
            <person name="Hauser L."/>
            <person name="Chang Y.J."/>
            <person name="Jeffries C.D."/>
            <person name="Detter J.C."/>
            <person name="Beck B."/>
            <person name="Woyke T."/>
            <person name="Bristow J."/>
            <person name="Eisen J.A."/>
            <person name="Markowitz V."/>
            <person name="Hugenholtz P."/>
            <person name="Kyrpides N.C."/>
            <person name="Klenk H.P."/>
        </authorList>
    </citation>
    <scope>NUCLEOTIDE SEQUENCE [LARGE SCALE GENOMIC DNA]</scope>
    <source>
        <strain evidence="4">ATCC 43644 / DSM 9630 / IS1B</strain>
    </source>
</reference>
<feature type="domain" description="Calcineurin-like phosphoesterase" evidence="2">
    <location>
        <begin position="39"/>
        <end position="238"/>
    </location>
</feature>
<dbReference type="SUPFAM" id="SSF56300">
    <property type="entry name" value="Metallo-dependent phosphatases"/>
    <property type="match status" value="1"/>
</dbReference>
<proteinExistence type="predicted"/>
<dbReference type="KEGG" id="ipa:Isop_1754"/>
<accession>E8R0Z1</accession>